<dbReference type="SUPFAM" id="SSF54427">
    <property type="entry name" value="NTF2-like"/>
    <property type="match status" value="1"/>
</dbReference>
<gene>
    <name evidence="8" type="primary">trbF</name>
    <name evidence="8" type="ORF">ACFQ1E_01625</name>
</gene>
<reference evidence="9" key="1">
    <citation type="journal article" date="2019" name="Int. J. Syst. Evol. Microbiol.">
        <title>The Global Catalogue of Microorganisms (GCM) 10K type strain sequencing project: providing services to taxonomists for standard genome sequencing and annotation.</title>
        <authorList>
            <consortium name="The Broad Institute Genomics Platform"/>
            <consortium name="The Broad Institute Genome Sequencing Center for Infectious Disease"/>
            <person name="Wu L."/>
            <person name="Ma J."/>
        </authorList>
    </citation>
    <scope>NUCLEOTIDE SEQUENCE [LARGE SCALE GENOMIC DNA]</scope>
    <source>
        <strain evidence="9">CCUG 62982</strain>
    </source>
</reference>
<keyword evidence="2 6" id="KW-0812">Transmembrane</keyword>
<comment type="caution">
    <text evidence="8">The sequence shown here is derived from an EMBL/GenBank/DDBJ whole genome shotgun (WGS) entry which is preliminary data.</text>
</comment>
<sequence>MIFKRSVQRYGRTPEPETPFQRAGQLWDERIGSARVQARNWRLMAFGSLALAGSFAGALCWQSLQSRVVPYVVEVDKLGEPRAVNEADRAYRPTDPQVAWHLARFVTSVRSVSLDPVLMRRDWLAAYDFATERGARFLDQYARAAQPFARIGERTVSVQVTSVVRASDRSFQVKWTESAFERGSPAGSARWTAILTVVVRPPASADVLRKNPLGVYVDAVDWSRELDAPAPQPSAPPSQPPANLPLGSPLDPNLGATPAPAPMENPS</sequence>
<comment type="subcellular location">
    <subcellularLocation>
        <location evidence="1">Membrane</location>
        <topology evidence="1">Single-pass membrane protein</topology>
    </subcellularLocation>
</comment>
<dbReference type="Gene3D" id="3.10.450.230">
    <property type="entry name" value="VirB8 protein"/>
    <property type="match status" value="1"/>
</dbReference>
<feature type="transmembrane region" description="Helical" evidence="6">
    <location>
        <begin position="43"/>
        <end position="64"/>
    </location>
</feature>
<proteinExistence type="predicted"/>
<evidence type="ECO:0000256" key="6">
    <source>
        <dbReference type="SAM" id="Phobius"/>
    </source>
</evidence>
<keyword evidence="4 6" id="KW-0472">Membrane</keyword>
<dbReference type="Pfam" id="PF04335">
    <property type="entry name" value="VirB8"/>
    <property type="match status" value="1"/>
</dbReference>
<dbReference type="RefSeq" id="WP_264942701.1">
    <property type="nucleotide sequence ID" value="NZ_JAPDRA010000001.1"/>
</dbReference>
<organism evidence="8 9">
    <name type="scientific">Sphingomonas canadensis</name>
    <dbReference type="NCBI Taxonomy" id="1219257"/>
    <lineage>
        <taxon>Bacteria</taxon>
        <taxon>Pseudomonadati</taxon>
        <taxon>Pseudomonadota</taxon>
        <taxon>Alphaproteobacteria</taxon>
        <taxon>Sphingomonadales</taxon>
        <taxon>Sphingomonadaceae</taxon>
        <taxon>Sphingomonas</taxon>
    </lineage>
</organism>
<dbReference type="InterPro" id="IPR007430">
    <property type="entry name" value="VirB8"/>
</dbReference>
<evidence type="ECO:0000256" key="2">
    <source>
        <dbReference type="ARBA" id="ARBA00022692"/>
    </source>
</evidence>
<evidence type="ECO:0000313" key="8">
    <source>
        <dbReference type="EMBL" id="MFD0945030.1"/>
    </source>
</evidence>
<dbReference type="Proteomes" id="UP001596977">
    <property type="component" value="Unassembled WGS sequence"/>
</dbReference>
<keyword evidence="3 6" id="KW-1133">Transmembrane helix</keyword>
<dbReference type="InterPro" id="IPR032710">
    <property type="entry name" value="NTF2-like_dom_sf"/>
</dbReference>
<feature type="region of interest" description="Disordered" evidence="5">
    <location>
        <begin position="1"/>
        <end position="21"/>
    </location>
</feature>
<keyword evidence="9" id="KW-1185">Reference proteome</keyword>
<evidence type="ECO:0000256" key="4">
    <source>
        <dbReference type="ARBA" id="ARBA00023136"/>
    </source>
</evidence>
<evidence type="ECO:0000313" key="9">
    <source>
        <dbReference type="Proteomes" id="UP001596977"/>
    </source>
</evidence>
<evidence type="ECO:0000259" key="7">
    <source>
        <dbReference type="Pfam" id="PF04335"/>
    </source>
</evidence>
<feature type="region of interest" description="Disordered" evidence="5">
    <location>
        <begin position="226"/>
        <end position="267"/>
    </location>
</feature>
<feature type="domain" description="Bacterial virulence protein VirB8" evidence="7">
    <location>
        <begin position="22"/>
        <end position="225"/>
    </location>
</feature>
<accession>A0ABW3H3X1</accession>
<dbReference type="NCBIfam" id="NF010446">
    <property type="entry name" value="PRK13872.1"/>
    <property type="match status" value="1"/>
</dbReference>
<name>A0ABW3H3X1_9SPHN</name>
<dbReference type="InterPro" id="IPR035658">
    <property type="entry name" value="TrbF"/>
</dbReference>
<dbReference type="EMBL" id="JBHTJG010000001">
    <property type="protein sequence ID" value="MFD0945030.1"/>
    <property type="molecule type" value="Genomic_DNA"/>
</dbReference>
<evidence type="ECO:0000256" key="1">
    <source>
        <dbReference type="ARBA" id="ARBA00004167"/>
    </source>
</evidence>
<feature type="compositionally biased region" description="Pro residues" evidence="5">
    <location>
        <begin position="230"/>
        <end position="243"/>
    </location>
</feature>
<protein>
    <submittedName>
        <fullName evidence="8">Conjugal transfer protein TrbF</fullName>
    </submittedName>
</protein>
<evidence type="ECO:0000256" key="5">
    <source>
        <dbReference type="SAM" id="MobiDB-lite"/>
    </source>
</evidence>
<dbReference type="CDD" id="cd16425">
    <property type="entry name" value="TrbF"/>
    <property type="match status" value="1"/>
</dbReference>
<evidence type="ECO:0000256" key="3">
    <source>
        <dbReference type="ARBA" id="ARBA00022989"/>
    </source>
</evidence>